<keyword evidence="14 18" id="KW-0830">Ubiquinone</keyword>
<keyword evidence="9 18" id="KW-0999">Mitochondrion inner membrane</keyword>
<evidence type="ECO:0000259" key="19">
    <source>
        <dbReference type="Pfam" id="PF00361"/>
    </source>
</evidence>
<evidence type="ECO:0000256" key="17">
    <source>
        <dbReference type="ARBA" id="ARBA00049551"/>
    </source>
</evidence>
<accession>W5R4L5</accession>
<keyword evidence="6" id="KW-0813">Transport</keyword>
<dbReference type="PRINTS" id="PR01436">
    <property type="entry name" value="NADHDHGNASE2"/>
</dbReference>
<evidence type="ECO:0000256" key="18">
    <source>
        <dbReference type="RuleBase" id="RU003403"/>
    </source>
</evidence>
<evidence type="ECO:0000256" key="4">
    <source>
        <dbReference type="ARBA" id="ARBA00012944"/>
    </source>
</evidence>
<comment type="subcellular location">
    <subcellularLocation>
        <location evidence="2 18">Mitochondrion inner membrane</location>
        <topology evidence="2 18">Multi-pass membrane protein</topology>
    </subcellularLocation>
</comment>
<dbReference type="GO" id="GO:0008137">
    <property type="term" value="F:NADH dehydrogenase (ubiquinone) activity"/>
    <property type="evidence" value="ECO:0007669"/>
    <property type="project" value="UniProtKB-EC"/>
</dbReference>
<dbReference type="InterPro" id="IPR050175">
    <property type="entry name" value="Complex_I_Subunit_2"/>
</dbReference>
<evidence type="ECO:0000256" key="5">
    <source>
        <dbReference type="ARBA" id="ARBA00021008"/>
    </source>
</evidence>
<feature type="domain" description="NADH:quinone oxidoreductase/Mrp antiporter transmembrane" evidence="19">
    <location>
        <begin position="78"/>
        <end position="262"/>
    </location>
</feature>
<dbReference type="InterPro" id="IPR003917">
    <property type="entry name" value="NADH_UbQ_OxRdtase_chain2"/>
</dbReference>
<evidence type="ECO:0000256" key="3">
    <source>
        <dbReference type="ARBA" id="ARBA00007012"/>
    </source>
</evidence>
<dbReference type="GO" id="GO:0006120">
    <property type="term" value="P:mitochondrial electron transport, NADH to ubiquinone"/>
    <property type="evidence" value="ECO:0007669"/>
    <property type="project" value="InterPro"/>
</dbReference>
<keyword evidence="7 18" id="KW-0679">Respiratory chain</keyword>
<keyword evidence="12 18" id="KW-1133">Transmembrane helix</keyword>
<evidence type="ECO:0000256" key="2">
    <source>
        <dbReference type="ARBA" id="ARBA00004448"/>
    </source>
</evidence>
<proteinExistence type="inferred from homology"/>
<evidence type="ECO:0000256" key="10">
    <source>
        <dbReference type="ARBA" id="ARBA00022967"/>
    </source>
</evidence>
<feature type="transmembrane region" description="Helical" evidence="18">
    <location>
        <begin position="77"/>
        <end position="99"/>
    </location>
</feature>
<evidence type="ECO:0000256" key="16">
    <source>
        <dbReference type="ARBA" id="ARBA00023136"/>
    </source>
</evidence>
<keyword evidence="11 18" id="KW-0249">Electron transport</keyword>
<dbReference type="GO" id="GO:0005743">
    <property type="term" value="C:mitochondrial inner membrane"/>
    <property type="evidence" value="ECO:0007669"/>
    <property type="project" value="UniProtKB-SubCell"/>
</dbReference>
<evidence type="ECO:0000256" key="13">
    <source>
        <dbReference type="ARBA" id="ARBA00023027"/>
    </source>
</evidence>
<feature type="transmembrane region" description="Helical" evidence="18">
    <location>
        <begin position="125"/>
        <end position="145"/>
    </location>
</feature>
<gene>
    <name evidence="20" type="primary">NAD2</name>
</gene>
<geneLocation type="mitochondrion" evidence="20"/>
<dbReference type="AlphaFoldDB" id="W5R4L5"/>
<dbReference type="InterPro" id="IPR001750">
    <property type="entry name" value="ND/Mrp_TM"/>
</dbReference>
<reference evidence="20" key="1">
    <citation type="submission" date="2013-02" db="EMBL/GenBank/DDBJ databases">
        <title>Variation between mitochondrial genomes of three Ricinulei.</title>
        <authorList>
            <person name="Fahrein K."/>
            <person name="Podsiadlowski L."/>
            <person name="Talarico G."/>
        </authorList>
    </citation>
    <scope>NUCLEOTIDE SEQUENCE</scope>
</reference>
<keyword evidence="13 18" id="KW-0520">NAD</keyword>
<dbReference type="PANTHER" id="PTHR46552">
    <property type="entry name" value="NADH-UBIQUINONE OXIDOREDUCTASE CHAIN 2"/>
    <property type="match status" value="1"/>
</dbReference>
<protein>
    <recommendedName>
        <fullName evidence="5 18">NADH-ubiquinone oxidoreductase chain 2</fullName>
        <ecNumber evidence="4 18">7.1.1.2</ecNumber>
    </recommendedName>
</protein>
<feature type="transmembrane region" description="Helical" evidence="18">
    <location>
        <begin position="181"/>
        <end position="204"/>
    </location>
</feature>
<evidence type="ECO:0000256" key="8">
    <source>
        <dbReference type="ARBA" id="ARBA00022692"/>
    </source>
</evidence>
<comment type="similarity">
    <text evidence="3 18">Belongs to the complex I subunit 2 family.</text>
</comment>
<feature type="transmembrane region" description="Helical" evidence="18">
    <location>
        <begin position="249"/>
        <end position="273"/>
    </location>
</feature>
<feature type="transmembrane region" description="Helical" evidence="18">
    <location>
        <begin position="216"/>
        <end position="237"/>
    </location>
</feature>
<organism evidence="20">
    <name type="scientific">Ricinoides karschii</name>
    <dbReference type="NCBI Taxonomy" id="1238228"/>
    <lineage>
        <taxon>Eukaryota</taxon>
        <taxon>Metazoa</taxon>
        <taxon>Ecdysozoa</taxon>
        <taxon>Arthropoda</taxon>
        <taxon>Chelicerata</taxon>
        <taxon>Arachnida</taxon>
        <taxon>Ricinulei</taxon>
        <taxon>Ricinoididae</taxon>
        <taxon>Ricinoides</taxon>
    </lineage>
</organism>
<sequence length="313" mass="36172">MNILPLNLSLMVSITMIISSTSWFHMWLSLEINLVCFIGTVLYSNMFHEAMIKYFLTQAMGSSLFIMGYMTSPIFMDLHMITAAALMIKLGLVPFHFWYPEVMNMLSWHHCLILSTLQKFGPLTLLFNLNMNLIMFGILSTIVSSLMSINQSSLRKLLSFSSISHNGWMLVAISYQSTLWWVYFFIYSIINILIMIALMNLNWYHINQIEFTNTPFMITWLIGILALGGLPPTVGFVPKWLILSITSFHSYLITMILIFSSLIILFAYLMMLYKPLIMMHNQQKLNFNNSKDNSSNWSWILLLTLPTIPLSFS</sequence>
<keyword evidence="15 18" id="KW-0496">Mitochondrion</keyword>
<name>W5R4L5_9ARAC</name>
<evidence type="ECO:0000256" key="1">
    <source>
        <dbReference type="ARBA" id="ARBA00003257"/>
    </source>
</evidence>
<dbReference type="EMBL" id="KC688692">
    <property type="protein sequence ID" value="AGL11958.1"/>
    <property type="molecule type" value="Genomic_DNA"/>
</dbReference>
<evidence type="ECO:0000256" key="11">
    <source>
        <dbReference type="ARBA" id="ARBA00022982"/>
    </source>
</evidence>
<dbReference type="Pfam" id="PF00361">
    <property type="entry name" value="Proton_antipo_M"/>
    <property type="match status" value="1"/>
</dbReference>
<evidence type="ECO:0000313" key="20">
    <source>
        <dbReference type="EMBL" id="AGL11958.1"/>
    </source>
</evidence>
<evidence type="ECO:0000256" key="9">
    <source>
        <dbReference type="ARBA" id="ARBA00022792"/>
    </source>
</evidence>
<comment type="catalytic activity">
    <reaction evidence="17 18">
        <text>a ubiquinone + NADH + 5 H(+)(in) = a ubiquinol + NAD(+) + 4 H(+)(out)</text>
        <dbReference type="Rhea" id="RHEA:29091"/>
        <dbReference type="Rhea" id="RHEA-COMP:9565"/>
        <dbReference type="Rhea" id="RHEA-COMP:9566"/>
        <dbReference type="ChEBI" id="CHEBI:15378"/>
        <dbReference type="ChEBI" id="CHEBI:16389"/>
        <dbReference type="ChEBI" id="CHEBI:17976"/>
        <dbReference type="ChEBI" id="CHEBI:57540"/>
        <dbReference type="ChEBI" id="CHEBI:57945"/>
        <dbReference type="EC" id="7.1.1.2"/>
    </reaction>
</comment>
<keyword evidence="8 18" id="KW-0812">Transmembrane</keyword>
<evidence type="ECO:0000256" key="7">
    <source>
        <dbReference type="ARBA" id="ARBA00022660"/>
    </source>
</evidence>
<feature type="transmembrane region" description="Helical" evidence="18">
    <location>
        <begin position="32"/>
        <end position="56"/>
    </location>
</feature>
<dbReference type="EC" id="7.1.1.2" evidence="4 18"/>
<comment type="function">
    <text evidence="18">Core subunit of the mitochondrial membrane respiratory chain NADH dehydrogenase (Complex I) which catalyzes electron transfer from NADH through the respiratory chain, using ubiquinone as an electron acceptor. Essential for the catalytic activity and assembly of complex I.</text>
</comment>
<evidence type="ECO:0000256" key="12">
    <source>
        <dbReference type="ARBA" id="ARBA00022989"/>
    </source>
</evidence>
<keyword evidence="10 18" id="KW-1278">Translocase</keyword>
<evidence type="ECO:0000256" key="15">
    <source>
        <dbReference type="ARBA" id="ARBA00023128"/>
    </source>
</evidence>
<dbReference type="PANTHER" id="PTHR46552:SF1">
    <property type="entry name" value="NADH-UBIQUINONE OXIDOREDUCTASE CHAIN 2"/>
    <property type="match status" value="1"/>
</dbReference>
<evidence type="ECO:0000256" key="14">
    <source>
        <dbReference type="ARBA" id="ARBA00023075"/>
    </source>
</evidence>
<keyword evidence="16 18" id="KW-0472">Membrane</keyword>
<comment type="function">
    <text evidence="1">Core subunit of the mitochondrial membrane respiratory chain NADH dehydrogenase (Complex I) that is believed to belong to the minimal assembly required for catalysis. Complex I functions in the transfer of electrons from NADH to the respiratory chain. The immediate electron acceptor for the enzyme is believed to be ubiquinone.</text>
</comment>
<evidence type="ECO:0000256" key="6">
    <source>
        <dbReference type="ARBA" id="ARBA00022448"/>
    </source>
</evidence>